<dbReference type="GO" id="GO:0016787">
    <property type="term" value="F:hydrolase activity"/>
    <property type="evidence" value="ECO:0007669"/>
    <property type="project" value="UniProtKB-KW"/>
</dbReference>
<dbReference type="SUPFAM" id="SSF54637">
    <property type="entry name" value="Thioesterase/thiol ester dehydrase-isomerase"/>
    <property type="match status" value="1"/>
</dbReference>
<dbReference type="CDD" id="cd00586">
    <property type="entry name" value="4HBT"/>
    <property type="match status" value="1"/>
</dbReference>
<keyword evidence="1" id="KW-0378">Hydrolase</keyword>
<dbReference type="EC" id="3.1.2.-" evidence="1"/>
<evidence type="ECO:0000313" key="2">
    <source>
        <dbReference type="Proteomes" id="UP001228905"/>
    </source>
</evidence>
<gene>
    <name evidence="1" type="ORF">QO010_000182</name>
</gene>
<name>A0ABU0IN46_9CAUL</name>
<proteinExistence type="predicted"/>
<keyword evidence="2" id="KW-1185">Reference proteome</keyword>
<dbReference type="EMBL" id="JAUSVS010000001">
    <property type="protein sequence ID" value="MDQ0462434.1"/>
    <property type="molecule type" value="Genomic_DNA"/>
</dbReference>
<dbReference type="Pfam" id="PF13279">
    <property type="entry name" value="4HBT_2"/>
    <property type="match status" value="1"/>
</dbReference>
<organism evidence="1 2">
    <name type="scientific">Caulobacter ginsengisoli</name>
    <dbReference type="NCBI Taxonomy" id="400775"/>
    <lineage>
        <taxon>Bacteria</taxon>
        <taxon>Pseudomonadati</taxon>
        <taxon>Pseudomonadota</taxon>
        <taxon>Alphaproteobacteria</taxon>
        <taxon>Caulobacterales</taxon>
        <taxon>Caulobacteraceae</taxon>
        <taxon>Caulobacter</taxon>
    </lineage>
</organism>
<dbReference type="InterPro" id="IPR029069">
    <property type="entry name" value="HotDog_dom_sf"/>
</dbReference>
<reference evidence="1 2" key="1">
    <citation type="submission" date="2023-07" db="EMBL/GenBank/DDBJ databases">
        <title>Genomic Encyclopedia of Type Strains, Phase IV (KMG-IV): sequencing the most valuable type-strain genomes for metagenomic binning, comparative biology and taxonomic classification.</title>
        <authorList>
            <person name="Goeker M."/>
        </authorList>
    </citation>
    <scope>NUCLEOTIDE SEQUENCE [LARGE SCALE GENOMIC DNA]</scope>
    <source>
        <strain evidence="1 2">DSM 18695</strain>
    </source>
</reference>
<evidence type="ECO:0000313" key="1">
    <source>
        <dbReference type="EMBL" id="MDQ0462434.1"/>
    </source>
</evidence>
<accession>A0ABU0IN46</accession>
<dbReference type="Gene3D" id="3.10.129.10">
    <property type="entry name" value="Hotdog Thioesterase"/>
    <property type="match status" value="1"/>
</dbReference>
<sequence length="112" mass="13164">MNGHVNNVVYLRWMQDIAISHWVSRAPAEEQAKWAWVALRHEIDYRRALLPGEEALARTWVGTRRGPRFDRFVRIDGPDGEMCSQTRSEWVLIDAVTRRPARVPDWMETMFA</sequence>
<comment type="caution">
    <text evidence="1">The sequence shown here is derived from an EMBL/GenBank/DDBJ whole genome shotgun (WGS) entry which is preliminary data.</text>
</comment>
<dbReference type="Proteomes" id="UP001228905">
    <property type="component" value="Unassembled WGS sequence"/>
</dbReference>
<protein>
    <submittedName>
        <fullName evidence="1">Acyl-CoA thioester hydrolase</fullName>
        <ecNumber evidence="1">3.1.2.-</ecNumber>
    </submittedName>
</protein>